<evidence type="ECO:0000313" key="2">
    <source>
        <dbReference type="Proteomes" id="UP000279600"/>
    </source>
</evidence>
<sequence>MVKLIATDIDGTLLDDNRFISQKTRSIFSQLEIPVILISARMPSAMYYLQDALGRSGAPIICYNGALIKHQGHELYSLTIPFAIIKEVAQIGVAHNLHVSIYRDDEWFVTQVDKWTAREINNTRVQPIVQDLAMTLAQLERTQGAGGAHKIMYMGDKDDMDSAFAKANKALSKKLHLYRSKDTYTEISPAGISKSSALQLLLSTNFKRISIREVAAFGDNYNDIEMLRDAGYGVAVENARPEVKAVANDVTLHHKKDGVALWLEDNLLQ</sequence>
<gene>
    <name evidence="1" type="ORF">EJ995_00740</name>
</gene>
<evidence type="ECO:0000313" key="1">
    <source>
        <dbReference type="EMBL" id="AZQ42833.1"/>
    </source>
</evidence>
<proteinExistence type="predicted"/>
<dbReference type="InterPro" id="IPR036412">
    <property type="entry name" value="HAD-like_sf"/>
</dbReference>
<dbReference type="NCBIfam" id="TIGR00099">
    <property type="entry name" value="Cof-subfamily"/>
    <property type="match status" value="1"/>
</dbReference>
<dbReference type="SUPFAM" id="SSF56784">
    <property type="entry name" value="HAD-like"/>
    <property type="match status" value="1"/>
</dbReference>
<dbReference type="OrthoDB" id="9814970at2"/>
<dbReference type="InterPro" id="IPR000150">
    <property type="entry name" value="Cof"/>
</dbReference>
<dbReference type="AlphaFoldDB" id="A0A3S9MUK5"/>
<accession>A0A3S9MUK5</accession>
<dbReference type="InterPro" id="IPR023214">
    <property type="entry name" value="HAD_sf"/>
</dbReference>
<reference evidence="1 2" key="1">
    <citation type="submission" date="2018-12" db="EMBL/GenBank/DDBJ databases">
        <title>Complete genome of Nonlabens sp. MJ115.</title>
        <authorList>
            <person name="Choi H.S."/>
            <person name="Jung J."/>
        </authorList>
    </citation>
    <scope>NUCLEOTIDE SEQUENCE [LARGE SCALE GENOMIC DNA]</scope>
    <source>
        <strain evidence="1 2">MJ115</strain>
    </source>
</reference>
<dbReference type="GO" id="GO:0000287">
    <property type="term" value="F:magnesium ion binding"/>
    <property type="evidence" value="ECO:0007669"/>
    <property type="project" value="TreeGrafter"/>
</dbReference>
<dbReference type="PANTHER" id="PTHR10000">
    <property type="entry name" value="PHOSPHOSERINE PHOSPHATASE"/>
    <property type="match status" value="1"/>
</dbReference>
<dbReference type="GO" id="GO:0016791">
    <property type="term" value="F:phosphatase activity"/>
    <property type="evidence" value="ECO:0007669"/>
    <property type="project" value="TreeGrafter"/>
</dbReference>
<dbReference type="KEGG" id="noj:EJ995_00740"/>
<dbReference type="GO" id="GO:0005829">
    <property type="term" value="C:cytosol"/>
    <property type="evidence" value="ECO:0007669"/>
    <property type="project" value="TreeGrafter"/>
</dbReference>
<dbReference type="Proteomes" id="UP000279600">
    <property type="component" value="Chromosome"/>
</dbReference>
<dbReference type="CDD" id="cd07516">
    <property type="entry name" value="HAD_Pase"/>
    <property type="match status" value="1"/>
</dbReference>
<dbReference type="InterPro" id="IPR006379">
    <property type="entry name" value="HAD-SF_hydro_IIB"/>
</dbReference>
<protein>
    <submittedName>
        <fullName evidence="1">HAD family phosphatase</fullName>
    </submittedName>
</protein>
<keyword evidence="2" id="KW-1185">Reference proteome</keyword>
<name>A0A3S9MUK5_9FLAO</name>
<dbReference type="Gene3D" id="3.30.1240.10">
    <property type="match status" value="1"/>
</dbReference>
<dbReference type="RefSeq" id="WP_126444653.1">
    <property type="nucleotide sequence ID" value="NZ_CP034549.1"/>
</dbReference>
<dbReference type="Pfam" id="PF08282">
    <property type="entry name" value="Hydrolase_3"/>
    <property type="match status" value="1"/>
</dbReference>
<dbReference type="NCBIfam" id="TIGR01484">
    <property type="entry name" value="HAD-SF-IIB"/>
    <property type="match status" value="1"/>
</dbReference>
<dbReference type="Gene3D" id="3.40.50.1000">
    <property type="entry name" value="HAD superfamily/HAD-like"/>
    <property type="match status" value="1"/>
</dbReference>
<dbReference type="PANTHER" id="PTHR10000:SF8">
    <property type="entry name" value="HAD SUPERFAMILY HYDROLASE-LIKE, TYPE 3"/>
    <property type="match status" value="1"/>
</dbReference>
<dbReference type="EMBL" id="CP034549">
    <property type="protein sequence ID" value="AZQ42833.1"/>
    <property type="molecule type" value="Genomic_DNA"/>
</dbReference>
<dbReference type="SFLD" id="SFLDS00003">
    <property type="entry name" value="Haloacid_Dehalogenase"/>
    <property type="match status" value="1"/>
</dbReference>
<organism evidence="1 2">
    <name type="scientific">Nonlabens ponticola</name>
    <dbReference type="NCBI Taxonomy" id="2496866"/>
    <lineage>
        <taxon>Bacteria</taxon>
        <taxon>Pseudomonadati</taxon>
        <taxon>Bacteroidota</taxon>
        <taxon>Flavobacteriia</taxon>
        <taxon>Flavobacteriales</taxon>
        <taxon>Flavobacteriaceae</taxon>
        <taxon>Nonlabens</taxon>
    </lineage>
</organism>
<dbReference type="SFLD" id="SFLDG01140">
    <property type="entry name" value="C2.B:_Phosphomannomutase_and_P"/>
    <property type="match status" value="1"/>
</dbReference>